<dbReference type="EMBL" id="LGKP01000035">
    <property type="protein sequence ID" value="KPL81420.1"/>
    <property type="molecule type" value="Genomic_DNA"/>
</dbReference>
<dbReference type="OrthoDB" id="9798835at2"/>
<dbReference type="InterPro" id="IPR051081">
    <property type="entry name" value="HTH_MetalResp_TranReg"/>
</dbReference>
<dbReference type="Proteomes" id="UP000050277">
    <property type="component" value="Unassembled WGS sequence"/>
</dbReference>
<keyword evidence="2" id="KW-0238">DNA-binding</keyword>
<gene>
    <name evidence="5" type="ORF">SE18_22540</name>
</gene>
<evidence type="ECO:0000313" key="6">
    <source>
        <dbReference type="Proteomes" id="UP000050277"/>
    </source>
</evidence>
<accession>A0A0P6YGM1</accession>
<dbReference type="SMART" id="SM00418">
    <property type="entry name" value="HTH_ARSR"/>
    <property type="match status" value="1"/>
</dbReference>
<organism evidence="5 6">
    <name type="scientific">Herpetosiphon geysericola</name>
    <dbReference type="NCBI Taxonomy" id="70996"/>
    <lineage>
        <taxon>Bacteria</taxon>
        <taxon>Bacillati</taxon>
        <taxon>Chloroflexota</taxon>
        <taxon>Chloroflexia</taxon>
        <taxon>Herpetosiphonales</taxon>
        <taxon>Herpetosiphonaceae</taxon>
        <taxon>Herpetosiphon</taxon>
    </lineage>
</organism>
<dbReference type="Gene3D" id="1.10.10.10">
    <property type="entry name" value="Winged helix-like DNA-binding domain superfamily/Winged helix DNA-binding domain"/>
    <property type="match status" value="1"/>
</dbReference>
<feature type="domain" description="HTH arsR-type" evidence="4">
    <location>
        <begin position="22"/>
        <end position="118"/>
    </location>
</feature>
<evidence type="ECO:0000256" key="2">
    <source>
        <dbReference type="ARBA" id="ARBA00023125"/>
    </source>
</evidence>
<dbReference type="PROSITE" id="PS50987">
    <property type="entry name" value="HTH_ARSR_2"/>
    <property type="match status" value="1"/>
</dbReference>
<keyword evidence="3" id="KW-0804">Transcription</keyword>
<dbReference type="RefSeq" id="WP_054536716.1">
    <property type="nucleotide sequence ID" value="NZ_LGKP01000035.1"/>
</dbReference>
<dbReference type="Pfam" id="PF01022">
    <property type="entry name" value="HTH_5"/>
    <property type="match status" value="1"/>
</dbReference>
<dbReference type="GO" id="GO:0003677">
    <property type="term" value="F:DNA binding"/>
    <property type="evidence" value="ECO:0007669"/>
    <property type="project" value="UniProtKB-KW"/>
</dbReference>
<keyword evidence="6" id="KW-1185">Reference proteome</keyword>
<dbReference type="NCBIfam" id="NF033788">
    <property type="entry name" value="HTH_metalloreg"/>
    <property type="match status" value="1"/>
</dbReference>
<evidence type="ECO:0000256" key="1">
    <source>
        <dbReference type="ARBA" id="ARBA00023015"/>
    </source>
</evidence>
<dbReference type="PANTHER" id="PTHR33154:SF18">
    <property type="entry name" value="ARSENICAL RESISTANCE OPERON REPRESSOR"/>
    <property type="match status" value="1"/>
</dbReference>
<comment type="caution">
    <text evidence="5">The sequence shown here is derived from an EMBL/GenBank/DDBJ whole genome shotgun (WGS) entry which is preliminary data.</text>
</comment>
<name>A0A0P6YGM1_9CHLR</name>
<dbReference type="InterPro" id="IPR011991">
    <property type="entry name" value="ArsR-like_HTH"/>
</dbReference>
<protein>
    <submittedName>
        <fullName evidence="5">ArsR family transcriptional regulator</fullName>
    </submittedName>
</protein>
<dbReference type="GO" id="GO:0003700">
    <property type="term" value="F:DNA-binding transcription factor activity"/>
    <property type="evidence" value="ECO:0007669"/>
    <property type="project" value="InterPro"/>
</dbReference>
<evidence type="ECO:0000256" key="3">
    <source>
        <dbReference type="ARBA" id="ARBA00023163"/>
    </source>
</evidence>
<keyword evidence="1" id="KW-0805">Transcription regulation</keyword>
<reference evidence="5 6" key="1">
    <citation type="submission" date="2015-07" db="EMBL/GenBank/DDBJ databases">
        <title>Whole genome sequence of Herpetosiphon geysericola DSM 7119.</title>
        <authorList>
            <person name="Hemp J."/>
            <person name="Ward L.M."/>
            <person name="Pace L.A."/>
            <person name="Fischer W.W."/>
        </authorList>
    </citation>
    <scope>NUCLEOTIDE SEQUENCE [LARGE SCALE GENOMIC DNA]</scope>
    <source>
        <strain evidence="5 6">DSM 7119</strain>
    </source>
</reference>
<dbReference type="STRING" id="70996.SE18_22540"/>
<dbReference type="SUPFAM" id="SSF46785">
    <property type="entry name" value="Winged helix' DNA-binding domain"/>
    <property type="match status" value="1"/>
</dbReference>
<dbReference type="AlphaFoldDB" id="A0A0P6YGM1"/>
<proteinExistence type="predicted"/>
<dbReference type="InterPro" id="IPR001845">
    <property type="entry name" value="HTH_ArsR_DNA-bd_dom"/>
</dbReference>
<dbReference type="PRINTS" id="PR00778">
    <property type="entry name" value="HTHARSR"/>
</dbReference>
<dbReference type="PATRIC" id="fig|70996.4.peg.2329"/>
<evidence type="ECO:0000313" key="5">
    <source>
        <dbReference type="EMBL" id="KPL81420.1"/>
    </source>
</evidence>
<dbReference type="InterPro" id="IPR036390">
    <property type="entry name" value="WH_DNA-bd_sf"/>
</dbReference>
<dbReference type="CDD" id="cd00090">
    <property type="entry name" value="HTH_ARSR"/>
    <property type="match status" value="1"/>
</dbReference>
<evidence type="ECO:0000259" key="4">
    <source>
        <dbReference type="PROSITE" id="PS50987"/>
    </source>
</evidence>
<dbReference type="PANTHER" id="PTHR33154">
    <property type="entry name" value="TRANSCRIPTIONAL REGULATOR, ARSR FAMILY"/>
    <property type="match status" value="1"/>
</dbReference>
<sequence length="119" mass="13146">MTGIIELIAQTTGCCAPASAGLNETEAEAMSADFQVFAHPVRVQLLTLLTRSSEDVCVCDLEAAVAVKQPTVSYHLKLLREAGLVSCERRGPWAYYRVERERLASLKARINSHLDGWNR</sequence>
<dbReference type="InterPro" id="IPR036388">
    <property type="entry name" value="WH-like_DNA-bd_sf"/>
</dbReference>